<accession>A0A6A6D2D3</accession>
<dbReference type="GO" id="GO:0051321">
    <property type="term" value="P:meiotic cell cycle"/>
    <property type="evidence" value="ECO:0007669"/>
    <property type="project" value="TreeGrafter"/>
</dbReference>
<dbReference type="PROSITE" id="PS51517">
    <property type="entry name" value="NDT80"/>
    <property type="match status" value="1"/>
</dbReference>
<dbReference type="GeneID" id="54557485"/>
<keyword evidence="1 2" id="KW-0238">DNA-binding</keyword>
<sequence length="421" mass="45408">MFMQDAPLARIDETDQALFFTATKTTPSDRALAPHLAVITAQLSGTFLRGPHPGIVCYRRNFFHVRGNIVFQSATKSLLAATPRGDSRHIHISASLSAVESTNGDQVAIIALRRGAQEASPSLDTQIVAPIDMDVEPSSGLSTPISFSWSRLQFRAATAKGGRRKEKAPEQSFRLQLHVSAWIGDASEVLLAETCSAPIIVRGRSPGNYTSTSKISKDNAGPVAPCESSSQHATSEQPQIARESAARAMSISNLEIDAAGEQPPASTSYEDFLDLGTLESLIEPAGAPPDLSAVQLGHDDRSPGLLSSLNLTNAEYLEWVDSGDFISPTFTPQDFLPSTDSNAELLSTISFHPADFTDARTDHQHDDLFPDDTSEESYSYTYIPLAMDDRTPPVQAVYVGAQLVFYEADTDCHPATAWGTP</sequence>
<dbReference type="AlphaFoldDB" id="A0A6A6D2D3"/>
<dbReference type="OrthoDB" id="4226760at2759"/>
<name>A0A6A6D2D3_ZASCE</name>
<dbReference type="GO" id="GO:0045944">
    <property type="term" value="P:positive regulation of transcription by RNA polymerase II"/>
    <property type="evidence" value="ECO:0007669"/>
    <property type="project" value="TreeGrafter"/>
</dbReference>
<dbReference type="RefSeq" id="XP_033673439.1">
    <property type="nucleotide sequence ID" value="XM_033804213.1"/>
</dbReference>
<dbReference type="SUPFAM" id="SSF49417">
    <property type="entry name" value="p53-like transcription factors"/>
    <property type="match status" value="1"/>
</dbReference>
<proteinExistence type="predicted"/>
<keyword evidence="6" id="KW-1185">Reference proteome</keyword>
<organism evidence="5 6">
    <name type="scientific">Zasmidium cellare ATCC 36951</name>
    <dbReference type="NCBI Taxonomy" id="1080233"/>
    <lineage>
        <taxon>Eukaryota</taxon>
        <taxon>Fungi</taxon>
        <taxon>Dikarya</taxon>
        <taxon>Ascomycota</taxon>
        <taxon>Pezizomycotina</taxon>
        <taxon>Dothideomycetes</taxon>
        <taxon>Dothideomycetidae</taxon>
        <taxon>Mycosphaerellales</taxon>
        <taxon>Mycosphaerellaceae</taxon>
        <taxon>Zasmidium</taxon>
    </lineage>
</organism>
<dbReference type="GO" id="GO:0003677">
    <property type="term" value="F:DNA binding"/>
    <property type="evidence" value="ECO:0007669"/>
    <property type="project" value="UniProtKB-KW"/>
</dbReference>
<dbReference type="InterPro" id="IPR052605">
    <property type="entry name" value="Fungal_trans_regulator"/>
</dbReference>
<dbReference type="GO" id="GO:0003700">
    <property type="term" value="F:DNA-binding transcription factor activity"/>
    <property type="evidence" value="ECO:0007669"/>
    <property type="project" value="UniProtKB-UniRule"/>
</dbReference>
<evidence type="ECO:0000256" key="3">
    <source>
        <dbReference type="SAM" id="MobiDB-lite"/>
    </source>
</evidence>
<dbReference type="GO" id="GO:0000228">
    <property type="term" value="C:nuclear chromosome"/>
    <property type="evidence" value="ECO:0007669"/>
    <property type="project" value="TreeGrafter"/>
</dbReference>
<reference evidence="5" key="1">
    <citation type="journal article" date="2020" name="Stud. Mycol.">
        <title>101 Dothideomycetes genomes: a test case for predicting lifestyles and emergence of pathogens.</title>
        <authorList>
            <person name="Haridas S."/>
            <person name="Albert R."/>
            <person name="Binder M."/>
            <person name="Bloem J."/>
            <person name="Labutti K."/>
            <person name="Salamov A."/>
            <person name="Andreopoulos B."/>
            <person name="Baker S."/>
            <person name="Barry K."/>
            <person name="Bills G."/>
            <person name="Bluhm B."/>
            <person name="Cannon C."/>
            <person name="Castanera R."/>
            <person name="Culley D."/>
            <person name="Daum C."/>
            <person name="Ezra D."/>
            <person name="Gonzalez J."/>
            <person name="Henrissat B."/>
            <person name="Kuo A."/>
            <person name="Liang C."/>
            <person name="Lipzen A."/>
            <person name="Lutzoni F."/>
            <person name="Magnuson J."/>
            <person name="Mondo S."/>
            <person name="Nolan M."/>
            <person name="Ohm R."/>
            <person name="Pangilinan J."/>
            <person name="Park H.-J."/>
            <person name="Ramirez L."/>
            <person name="Alfaro M."/>
            <person name="Sun H."/>
            <person name="Tritt A."/>
            <person name="Yoshinaga Y."/>
            <person name="Zwiers L.-H."/>
            <person name="Turgeon B."/>
            <person name="Goodwin S."/>
            <person name="Spatafora J."/>
            <person name="Crous P."/>
            <person name="Grigoriev I."/>
        </authorList>
    </citation>
    <scope>NUCLEOTIDE SEQUENCE</scope>
    <source>
        <strain evidence="5">ATCC 36951</strain>
    </source>
</reference>
<protein>
    <recommendedName>
        <fullName evidence="4">NDT80 domain-containing protein</fullName>
    </recommendedName>
</protein>
<dbReference type="Proteomes" id="UP000799537">
    <property type="component" value="Unassembled WGS sequence"/>
</dbReference>
<feature type="region of interest" description="Disordered" evidence="3">
    <location>
        <begin position="202"/>
        <end position="243"/>
    </location>
</feature>
<dbReference type="InterPro" id="IPR024061">
    <property type="entry name" value="NDT80_DNA-bd_dom"/>
</dbReference>
<evidence type="ECO:0000259" key="4">
    <source>
        <dbReference type="PROSITE" id="PS51517"/>
    </source>
</evidence>
<gene>
    <name evidence="5" type="ORF">M409DRAFT_17781</name>
</gene>
<evidence type="ECO:0000256" key="1">
    <source>
        <dbReference type="ARBA" id="ARBA00023125"/>
    </source>
</evidence>
<dbReference type="EMBL" id="ML993581">
    <property type="protein sequence ID" value="KAF2172550.1"/>
    <property type="molecule type" value="Genomic_DNA"/>
</dbReference>
<feature type="domain" description="NDT80" evidence="4">
    <location>
        <begin position="1"/>
        <end position="213"/>
    </location>
</feature>
<dbReference type="PANTHER" id="PTHR35144:SF1">
    <property type="entry name" value="PROTEIN PACG"/>
    <property type="match status" value="1"/>
</dbReference>
<dbReference type="Gene3D" id="2.60.40.1390">
    <property type="entry name" value="NDT80 DNA-binding domain"/>
    <property type="match status" value="1"/>
</dbReference>
<dbReference type="InterPro" id="IPR008967">
    <property type="entry name" value="p53-like_TF_DNA-bd_sf"/>
</dbReference>
<evidence type="ECO:0000313" key="5">
    <source>
        <dbReference type="EMBL" id="KAF2172550.1"/>
    </source>
</evidence>
<dbReference type="InterPro" id="IPR037141">
    <property type="entry name" value="NDT80_DNA-bd_dom_sf"/>
</dbReference>
<dbReference type="PANTHER" id="PTHR35144">
    <property type="entry name" value="MEIOSIS-SPECIFIC TRANSCRIPTION FACTOR NDT80"/>
    <property type="match status" value="1"/>
</dbReference>
<evidence type="ECO:0000313" key="6">
    <source>
        <dbReference type="Proteomes" id="UP000799537"/>
    </source>
</evidence>
<feature type="compositionally biased region" description="Polar residues" evidence="3">
    <location>
        <begin position="227"/>
        <end position="238"/>
    </location>
</feature>
<evidence type="ECO:0000256" key="2">
    <source>
        <dbReference type="PROSITE-ProRule" id="PRU00850"/>
    </source>
</evidence>
<dbReference type="Pfam" id="PF05224">
    <property type="entry name" value="NDT80_PhoG"/>
    <property type="match status" value="1"/>
</dbReference>
<feature type="DNA-binding region" description="NDT80" evidence="2">
    <location>
        <begin position="1"/>
        <end position="213"/>
    </location>
</feature>